<comment type="caution">
    <text evidence="5">The sequence shown here is derived from an EMBL/GenBank/DDBJ whole genome shotgun (WGS) entry which is preliminary data.</text>
</comment>
<keyword evidence="1" id="KW-0805">Transcription regulation</keyword>
<keyword evidence="2" id="KW-0238">DNA-binding</keyword>
<dbReference type="PANTHER" id="PTHR46796:SF7">
    <property type="entry name" value="ARAC FAMILY TRANSCRIPTIONAL REGULATOR"/>
    <property type="match status" value="1"/>
</dbReference>
<sequence>MDIFAALFAHTAPSARTFFTGNLCTTAQFADCGYLHLLKSGALTLSRSGEADLILNEPTLLFFPRGQAHRFTGAAEGGADLVCAKVDLGGDNGNPIGEGLPDLVILPLAENPTLGPACDLLLVEGFGDNNGRQAAIDHLFDYLLILVVRHVVASGLVNDGVLGGLADPRLAKALTAMHEQPRHSWTLDDLAEVAGMSRTRFATHFRACVGRTPIDYLTRWRMTIARDLLAAGKPVKTVADSVGYDSAAAFSRVFARVTGEAPRQVKQRLR</sequence>
<dbReference type="Pfam" id="PF12852">
    <property type="entry name" value="Cupin_6"/>
    <property type="match status" value="1"/>
</dbReference>
<dbReference type="SMART" id="SM00342">
    <property type="entry name" value="HTH_ARAC"/>
    <property type="match status" value="1"/>
</dbReference>
<dbReference type="OrthoDB" id="9802263at2"/>
<evidence type="ECO:0000256" key="1">
    <source>
        <dbReference type="ARBA" id="ARBA00023015"/>
    </source>
</evidence>
<dbReference type="GO" id="GO:0043565">
    <property type="term" value="F:sequence-specific DNA binding"/>
    <property type="evidence" value="ECO:0007669"/>
    <property type="project" value="InterPro"/>
</dbReference>
<keyword evidence="3" id="KW-0804">Transcription</keyword>
<dbReference type="InterPro" id="IPR050204">
    <property type="entry name" value="AraC_XylS_family_regulators"/>
</dbReference>
<name>A0A512AK40_9SPHN</name>
<protein>
    <submittedName>
        <fullName evidence="5">AraC family transcriptional regulator</fullName>
    </submittedName>
</protein>
<dbReference type="EMBL" id="BJYR01000012">
    <property type="protein sequence ID" value="GEO00051.1"/>
    <property type="molecule type" value="Genomic_DNA"/>
</dbReference>
<dbReference type="InterPro" id="IPR009057">
    <property type="entry name" value="Homeodomain-like_sf"/>
</dbReference>
<dbReference type="RefSeq" id="WP_058456591.1">
    <property type="nucleotide sequence ID" value="NZ_BJYR01000012.1"/>
</dbReference>
<dbReference type="PROSITE" id="PS00041">
    <property type="entry name" value="HTH_ARAC_FAMILY_1"/>
    <property type="match status" value="1"/>
</dbReference>
<dbReference type="InterPro" id="IPR018060">
    <property type="entry name" value="HTH_AraC"/>
</dbReference>
<dbReference type="PANTHER" id="PTHR46796">
    <property type="entry name" value="HTH-TYPE TRANSCRIPTIONAL ACTIVATOR RHAS-RELATED"/>
    <property type="match status" value="1"/>
</dbReference>
<dbReference type="InterPro" id="IPR032783">
    <property type="entry name" value="AraC_lig"/>
</dbReference>
<dbReference type="GO" id="GO:0003700">
    <property type="term" value="F:DNA-binding transcription factor activity"/>
    <property type="evidence" value="ECO:0007669"/>
    <property type="project" value="InterPro"/>
</dbReference>
<evidence type="ECO:0000313" key="5">
    <source>
        <dbReference type="EMBL" id="GEO00051.1"/>
    </source>
</evidence>
<evidence type="ECO:0000313" key="6">
    <source>
        <dbReference type="Proteomes" id="UP000321464"/>
    </source>
</evidence>
<accession>A0A512AK40</accession>
<evidence type="ECO:0000256" key="3">
    <source>
        <dbReference type="ARBA" id="ARBA00023163"/>
    </source>
</evidence>
<keyword evidence="6" id="KW-1185">Reference proteome</keyword>
<dbReference type="InterPro" id="IPR018062">
    <property type="entry name" value="HTH_AraC-typ_CS"/>
</dbReference>
<organism evidence="5 6">
    <name type="scientific">Novosphingobium sediminis</name>
    <dbReference type="NCBI Taxonomy" id="707214"/>
    <lineage>
        <taxon>Bacteria</taxon>
        <taxon>Pseudomonadati</taxon>
        <taxon>Pseudomonadota</taxon>
        <taxon>Alphaproteobacteria</taxon>
        <taxon>Sphingomonadales</taxon>
        <taxon>Sphingomonadaceae</taxon>
        <taxon>Novosphingobium</taxon>
    </lineage>
</organism>
<evidence type="ECO:0000256" key="2">
    <source>
        <dbReference type="ARBA" id="ARBA00023125"/>
    </source>
</evidence>
<dbReference type="Pfam" id="PF12833">
    <property type="entry name" value="HTH_18"/>
    <property type="match status" value="1"/>
</dbReference>
<dbReference type="Gene3D" id="1.10.10.60">
    <property type="entry name" value="Homeodomain-like"/>
    <property type="match status" value="2"/>
</dbReference>
<gene>
    <name evidence="5" type="ORF">NSE01_18830</name>
</gene>
<reference evidence="5 6" key="1">
    <citation type="submission" date="2019-07" db="EMBL/GenBank/DDBJ databases">
        <title>Whole genome shotgun sequence of Novosphingobium sediminis NBRC 106119.</title>
        <authorList>
            <person name="Hosoyama A."/>
            <person name="Uohara A."/>
            <person name="Ohji S."/>
            <person name="Ichikawa N."/>
        </authorList>
    </citation>
    <scope>NUCLEOTIDE SEQUENCE [LARGE SCALE GENOMIC DNA]</scope>
    <source>
        <strain evidence="5 6">NBRC 106119</strain>
    </source>
</reference>
<feature type="domain" description="HTH araC/xylS-type" evidence="4">
    <location>
        <begin position="171"/>
        <end position="268"/>
    </location>
</feature>
<proteinExistence type="predicted"/>
<dbReference type="Proteomes" id="UP000321464">
    <property type="component" value="Unassembled WGS sequence"/>
</dbReference>
<evidence type="ECO:0000259" key="4">
    <source>
        <dbReference type="PROSITE" id="PS01124"/>
    </source>
</evidence>
<dbReference type="PROSITE" id="PS01124">
    <property type="entry name" value="HTH_ARAC_FAMILY_2"/>
    <property type="match status" value="1"/>
</dbReference>
<dbReference type="SUPFAM" id="SSF46689">
    <property type="entry name" value="Homeodomain-like"/>
    <property type="match status" value="2"/>
</dbReference>
<dbReference type="AlphaFoldDB" id="A0A512AK40"/>